<dbReference type="PANTHER" id="PTHR30193:SF41">
    <property type="entry name" value="DIACETYLCHITOBIOSE UPTAKE SYSTEM PERMEASE PROTEIN NGCF"/>
    <property type="match status" value="1"/>
</dbReference>
<comment type="similarity">
    <text evidence="7">Belongs to the binding-protein-dependent transport system permease family.</text>
</comment>
<dbReference type="InterPro" id="IPR000515">
    <property type="entry name" value="MetI-like"/>
</dbReference>
<evidence type="ECO:0000259" key="8">
    <source>
        <dbReference type="PROSITE" id="PS50928"/>
    </source>
</evidence>
<evidence type="ECO:0000256" key="3">
    <source>
        <dbReference type="ARBA" id="ARBA00022475"/>
    </source>
</evidence>
<feature type="transmembrane region" description="Helical" evidence="7">
    <location>
        <begin position="261"/>
        <end position="286"/>
    </location>
</feature>
<gene>
    <name evidence="9" type="ORF">NPRO_18280</name>
</gene>
<feature type="domain" description="ABC transmembrane type-1" evidence="8">
    <location>
        <begin position="68"/>
        <end position="284"/>
    </location>
</feature>
<evidence type="ECO:0000256" key="5">
    <source>
        <dbReference type="ARBA" id="ARBA00022989"/>
    </source>
</evidence>
<evidence type="ECO:0000256" key="4">
    <source>
        <dbReference type="ARBA" id="ARBA00022692"/>
    </source>
</evidence>
<keyword evidence="2 7" id="KW-0813">Transport</keyword>
<feature type="transmembrane region" description="Helical" evidence="7">
    <location>
        <begin position="72"/>
        <end position="93"/>
    </location>
</feature>
<keyword evidence="6 7" id="KW-0472">Membrane</keyword>
<protein>
    <submittedName>
        <fullName evidence="9">ABC transporter permease</fullName>
    </submittedName>
</protein>
<dbReference type="PROSITE" id="PS50928">
    <property type="entry name" value="ABC_TM1"/>
    <property type="match status" value="1"/>
</dbReference>
<organism evidence="9 10">
    <name type="scientific">Candidatus Nitrosymbiomonas proteolyticus</name>
    <dbReference type="NCBI Taxonomy" id="2608984"/>
    <lineage>
        <taxon>Bacteria</taxon>
        <taxon>Bacillati</taxon>
        <taxon>Armatimonadota</taxon>
        <taxon>Armatimonadota incertae sedis</taxon>
        <taxon>Candidatus Nitrosymbiomonas</taxon>
    </lineage>
</organism>
<keyword evidence="5 7" id="KW-1133">Transmembrane helix</keyword>
<dbReference type="InterPro" id="IPR051393">
    <property type="entry name" value="ABC_transporter_permease"/>
</dbReference>
<evidence type="ECO:0000256" key="7">
    <source>
        <dbReference type="RuleBase" id="RU363032"/>
    </source>
</evidence>
<evidence type="ECO:0000313" key="9">
    <source>
        <dbReference type="EMBL" id="BBO24233.1"/>
    </source>
</evidence>
<name>A0A809R9I9_9BACT</name>
<evidence type="ECO:0000256" key="6">
    <source>
        <dbReference type="ARBA" id="ARBA00023136"/>
    </source>
</evidence>
<dbReference type="GO" id="GO:0055085">
    <property type="term" value="P:transmembrane transport"/>
    <property type="evidence" value="ECO:0007669"/>
    <property type="project" value="InterPro"/>
</dbReference>
<reference evidence="9" key="1">
    <citation type="journal article" name="DNA Res.">
        <title>The physiological potential of anammox bacteria as revealed by their core genome structure.</title>
        <authorList>
            <person name="Okubo T."/>
            <person name="Toyoda A."/>
            <person name="Fukuhara K."/>
            <person name="Uchiyama I."/>
            <person name="Harigaya Y."/>
            <person name="Kuroiwa M."/>
            <person name="Suzuki T."/>
            <person name="Murakami Y."/>
            <person name="Suwa Y."/>
            <person name="Takami H."/>
        </authorList>
    </citation>
    <scope>NUCLEOTIDE SEQUENCE</scope>
    <source>
        <strain evidence="9">317325-2</strain>
    </source>
</reference>
<accession>A0A809R9I9</accession>
<dbReference type="CDD" id="cd06261">
    <property type="entry name" value="TM_PBP2"/>
    <property type="match status" value="1"/>
</dbReference>
<keyword evidence="4 7" id="KW-0812">Transmembrane</keyword>
<feature type="transmembrane region" description="Helical" evidence="7">
    <location>
        <begin position="7"/>
        <end position="30"/>
    </location>
</feature>
<dbReference type="PANTHER" id="PTHR30193">
    <property type="entry name" value="ABC TRANSPORTER PERMEASE PROTEIN"/>
    <property type="match status" value="1"/>
</dbReference>
<feature type="transmembrane region" description="Helical" evidence="7">
    <location>
        <begin position="105"/>
        <end position="125"/>
    </location>
</feature>
<evidence type="ECO:0000256" key="2">
    <source>
        <dbReference type="ARBA" id="ARBA00022448"/>
    </source>
</evidence>
<feature type="transmembrane region" description="Helical" evidence="7">
    <location>
        <begin position="156"/>
        <end position="178"/>
    </location>
</feature>
<keyword evidence="3" id="KW-1003">Cell membrane</keyword>
<dbReference type="GO" id="GO:0005886">
    <property type="term" value="C:plasma membrane"/>
    <property type="evidence" value="ECO:0007669"/>
    <property type="project" value="UniProtKB-SubCell"/>
</dbReference>
<sequence length="295" mass="33331">MKRRGRTLFVASFLAPAVAVYGLFVCWPVLQAFQFSMFRWKGISENKTFVGLENFQRLVEDKFFWQALEHNLWIVGVGGSITMALALAISHALQDQSRFTRFLRGTYLFPHIVSMVVVAILWMFVYNPSIGLLTQSIQKMGFSDFNVTWLADPKTALPAVSAAFVWYAIGFYVMLFAAGLKAISKDVEEAAELDGARGLRKFWRVTWPLLWSVKRVAVIHFIISALNIFALVFLMTDGGPDRKTEVMLTYLYEQAFENSQYGYSTALAVANFAIVMALSAFVMFVFRKDPTGARA</sequence>
<dbReference type="KEGG" id="npy:NPRO_18280"/>
<dbReference type="InterPro" id="IPR035906">
    <property type="entry name" value="MetI-like_sf"/>
</dbReference>
<dbReference type="Proteomes" id="UP000662873">
    <property type="component" value="Chromosome"/>
</dbReference>
<dbReference type="Pfam" id="PF00528">
    <property type="entry name" value="BPD_transp_1"/>
    <property type="match status" value="1"/>
</dbReference>
<feature type="transmembrane region" description="Helical" evidence="7">
    <location>
        <begin position="216"/>
        <end position="235"/>
    </location>
</feature>
<comment type="subcellular location">
    <subcellularLocation>
        <location evidence="1 7">Cell membrane</location>
        <topology evidence="1 7">Multi-pass membrane protein</topology>
    </subcellularLocation>
</comment>
<dbReference type="SUPFAM" id="SSF161098">
    <property type="entry name" value="MetI-like"/>
    <property type="match status" value="1"/>
</dbReference>
<evidence type="ECO:0000313" key="10">
    <source>
        <dbReference type="Proteomes" id="UP000662873"/>
    </source>
</evidence>
<proteinExistence type="inferred from homology"/>
<dbReference type="AlphaFoldDB" id="A0A809R9I9"/>
<evidence type="ECO:0000256" key="1">
    <source>
        <dbReference type="ARBA" id="ARBA00004651"/>
    </source>
</evidence>
<dbReference type="Gene3D" id="1.10.3720.10">
    <property type="entry name" value="MetI-like"/>
    <property type="match status" value="1"/>
</dbReference>
<dbReference type="EMBL" id="AP021858">
    <property type="protein sequence ID" value="BBO24233.1"/>
    <property type="molecule type" value="Genomic_DNA"/>
</dbReference>